<dbReference type="PANTHER" id="PTHR24006">
    <property type="entry name" value="UBIQUITIN CARBOXYL-TERMINAL HYDROLASE"/>
    <property type="match status" value="1"/>
</dbReference>
<proteinExistence type="inferred from homology"/>
<dbReference type="InterPro" id="IPR013083">
    <property type="entry name" value="Znf_RING/FYVE/PHD"/>
</dbReference>
<evidence type="ECO:0000313" key="9">
    <source>
        <dbReference type="Proteomes" id="UP001172684"/>
    </source>
</evidence>
<evidence type="ECO:0000259" key="6">
    <source>
        <dbReference type="PROSITE" id="PS50235"/>
    </source>
</evidence>
<organism evidence="8 9">
    <name type="scientific">Coniosporium apollinis</name>
    <dbReference type="NCBI Taxonomy" id="61459"/>
    <lineage>
        <taxon>Eukaryota</taxon>
        <taxon>Fungi</taxon>
        <taxon>Dikarya</taxon>
        <taxon>Ascomycota</taxon>
        <taxon>Pezizomycotina</taxon>
        <taxon>Dothideomycetes</taxon>
        <taxon>Dothideomycetes incertae sedis</taxon>
        <taxon>Coniosporium</taxon>
    </lineage>
</organism>
<evidence type="ECO:0000256" key="5">
    <source>
        <dbReference type="RuleBase" id="RU366025"/>
    </source>
</evidence>
<dbReference type="PANTHER" id="PTHR24006:SF937">
    <property type="entry name" value="UBIQUITIN CARBOXYL-TERMINAL HYDROLASE"/>
    <property type="match status" value="1"/>
</dbReference>
<feature type="domain" description="UBP-type" evidence="7">
    <location>
        <begin position="35"/>
        <end position="151"/>
    </location>
</feature>
<evidence type="ECO:0000256" key="2">
    <source>
        <dbReference type="ARBA" id="ARBA00022771"/>
    </source>
</evidence>
<keyword evidence="5" id="KW-0788">Thiol protease</keyword>
<dbReference type="CDD" id="cd02660">
    <property type="entry name" value="Peptidase_C19D"/>
    <property type="match status" value="1"/>
</dbReference>
<dbReference type="PROSITE" id="PS50235">
    <property type="entry name" value="USP_3"/>
    <property type="match status" value="1"/>
</dbReference>
<dbReference type="PROSITE" id="PS50271">
    <property type="entry name" value="ZF_UBP"/>
    <property type="match status" value="1"/>
</dbReference>
<name>A0ABQ9NXQ1_9PEZI</name>
<gene>
    <name evidence="8" type="ORF">H2201_003414</name>
</gene>
<keyword evidence="2 4" id="KW-0863">Zinc-finger</keyword>
<dbReference type="InterPro" id="IPR001394">
    <property type="entry name" value="Peptidase_C19_UCH"/>
</dbReference>
<keyword evidence="9" id="KW-1185">Reference proteome</keyword>
<evidence type="ECO:0000313" key="8">
    <source>
        <dbReference type="EMBL" id="KAJ9666491.1"/>
    </source>
</evidence>
<dbReference type="EC" id="3.4.19.12" evidence="5"/>
<reference evidence="8" key="1">
    <citation type="submission" date="2022-10" db="EMBL/GenBank/DDBJ databases">
        <title>Culturing micro-colonial fungi from biological soil crusts in the Mojave desert and describing Neophaeococcomyces mojavensis, and introducing the new genera and species Taxawa tesnikishii.</title>
        <authorList>
            <person name="Kurbessoian T."/>
            <person name="Stajich J.E."/>
        </authorList>
    </citation>
    <scope>NUCLEOTIDE SEQUENCE</scope>
    <source>
        <strain evidence="8">TK_1</strain>
    </source>
</reference>
<keyword evidence="5" id="KW-0645">Protease</keyword>
<dbReference type="InterPro" id="IPR028889">
    <property type="entry name" value="USP"/>
</dbReference>
<keyword evidence="5" id="KW-0833">Ubl conjugation pathway</keyword>
<evidence type="ECO:0000259" key="7">
    <source>
        <dbReference type="PROSITE" id="PS50271"/>
    </source>
</evidence>
<dbReference type="PROSITE" id="PS00972">
    <property type="entry name" value="USP_1"/>
    <property type="match status" value="1"/>
</dbReference>
<evidence type="ECO:0000256" key="1">
    <source>
        <dbReference type="ARBA" id="ARBA00022723"/>
    </source>
</evidence>
<evidence type="ECO:0000256" key="3">
    <source>
        <dbReference type="ARBA" id="ARBA00022833"/>
    </source>
</evidence>
<dbReference type="SUPFAM" id="SSF57850">
    <property type="entry name" value="RING/U-box"/>
    <property type="match status" value="1"/>
</dbReference>
<comment type="catalytic activity">
    <reaction evidence="5">
        <text>Thiol-dependent hydrolysis of ester, thioester, amide, peptide and isopeptide bonds formed by the C-terminal Gly of ubiquitin (a 76-residue protein attached to proteins as an intracellular targeting signal).</text>
        <dbReference type="EC" id="3.4.19.12"/>
    </reaction>
</comment>
<comment type="caution">
    <text evidence="8">The sequence shown here is derived from an EMBL/GenBank/DDBJ whole genome shotgun (WGS) entry which is preliminary data.</text>
</comment>
<dbReference type="EMBL" id="JAPDRL010000019">
    <property type="protein sequence ID" value="KAJ9666491.1"/>
    <property type="molecule type" value="Genomic_DNA"/>
</dbReference>
<dbReference type="InterPro" id="IPR001607">
    <property type="entry name" value="Znf_UBP"/>
</dbReference>
<keyword evidence="3" id="KW-0862">Zinc</keyword>
<protein>
    <recommendedName>
        <fullName evidence="5">Ubiquitin carboxyl-terminal hydrolase</fullName>
        <ecNumber evidence="5">3.4.19.12</ecNumber>
    </recommendedName>
</protein>
<dbReference type="InterPro" id="IPR018200">
    <property type="entry name" value="USP_CS"/>
</dbReference>
<dbReference type="Gene3D" id="3.30.40.10">
    <property type="entry name" value="Zinc/RING finger domain, C3HC4 (zinc finger)"/>
    <property type="match status" value="1"/>
</dbReference>
<dbReference type="Gene3D" id="3.90.70.10">
    <property type="entry name" value="Cysteine proteinases"/>
    <property type="match status" value="1"/>
</dbReference>
<dbReference type="InterPro" id="IPR050164">
    <property type="entry name" value="Peptidase_C19"/>
</dbReference>
<sequence length="515" mass="57498">MDTINVTPKAGMQASPKITKTKQPMASSTITRIAYGCNHLESLFKEVKKHSVTNYTLLQEVIHNRHSLIAQTPKARADGRVSVCLTPTYLCLQCPSVHTPEAREKHWETKRHCFSVESRSGCLYCSECRDFVYDPLLEDIRLQRGKKRKSDELSNPEDARLVALQASFIPCRAIGLRGLYNMGQTCFMSVILQSLVHNPFIRAYYLSEGHRPADCEKESCTSCALDEIFMEYYSSEKTEGYGAVSMLMASWMGAQALAGYQQQDAHEYMQFILHALHSENGGTSDTSPSSPSCPCIIHQTFYGHLTSTVTCDKCHNITTAIDPIMDLSLDLRSQAKRRKLDAADPTKSADIELKECLDRFTAREKLPAADYTCQKCEGGQHAATKQLSVKTLPPVLCIHLKRFEHSKAASSKIETNVRFPLQLDMWPYTTRAKSAAVAEGKKGAVSAEPPAPSCVYELSSVVVHKGKLDSGHYISYSREGSEWFQFDDSKVILASEAEVLAANAYLLFYIVRELD</sequence>
<comment type="similarity">
    <text evidence="5">Belongs to the peptidase C19 family.</text>
</comment>
<dbReference type="Pfam" id="PF02148">
    <property type="entry name" value="zf-UBP"/>
    <property type="match status" value="1"/>
</dbReference>
<dbReference type="Pfam" id="PF00443">
    <property type="entry name" value="UCH"/>
    <property type="match status" value="1"/>
</dbReference>
<feature type="domain" description="USP" evidence="6">
    <location>
        <begin position="177"/>
        <end position="512"/>
    </location>
</feature>
<keyword evidence="1" id="KW-0479">Metal-binding</keyword>
<dbReference type="PROSITE" id="PS00973">
    <property type="entry name" value="USP_2"/>
    <property type="match status" value="1"/>
</dbReference>
<dbReference type="SUPFAM" id="SSF54001">
    <property type="entry name" value="Cysteine proteinases"/>
    <property type="match status" value="1"/>
</dbReference>
<evidence type="ECO:0000256" key="4">
    <source>
        <dbReference type="PROSITE-ProRule" id="PRU00502"/>
    </source>
</evidence>
<accession>A0ABQ9NXQ1</accession>
<dbReference type="Proteomes" id="UP001172684">
    <property type="component" value="Unassembled WGS sequence"/>
</dbReference>
<dbReference type="InterPro" id="IPR038765">
    <property type="entry name" value="Papain-like_cys_pep_sf"/>
</dbReference>
<keyword evidence="5" id="KW-0378">Hydrolase</keyword>